<proteinExistence type="predicted"/>
<keyword evidence="4" id="KW-1185">Reference proteome</keyword>
<protein>
    <submittedName>
        <fullName evidence="3">Uncharacterized protein</fullName>
    </submittedName>
</protein>
<dbReference type="SUPFAM" id="SSF57997">
    <property type="entry name" value="Tropomyosin"/>
    <property type="match status" value="1"/>
</dbReference>
<accession>A0AAU9VPB5</accession>
<gene>
    <name evidence="3" type="ORF">PMEA_00010682</name>
</gene>
<keyword evidence="1" id="KW-0175">Coiled coil</keyword>
<feature type="compositionally biased region" description="Polar residues" evidence="2">
    <location>
        <begin position="109"/>
        <end position="142"/>
    </location>
</feature>
<reference evidence="3 4" key="1">
    <citation type="submission" date="2022-05" db="EMBL/GenBank/DDBJ databases">
        <authorList>
            <consortium name="Genoscope - CEA"/>
            <person name="William W."/>
        </authorList>
    </citation>
    <scope>NUCLEOTIDE SEQUENCE [LARGE SCALE GENOMIC DNA]</scope>
</reference>
<comment type="caution">
    <text evidence="3">The sequence shown here is derived from an EMBL/GenBank/DDBJ whole genome shotgun (WGS) entry which is preliminary data.</text>
</comment>
<feature type="compositionally biased region" description="Basic and acidic residues" evidence="2">
    <location>
        <begin position="158"/>
        <end position="174"/>
    </location>
</feature>
<organism evidence="3 4">
    <name type="scientific">Pocillopora meandrina</name>
    <dbReference type="NCBI Taxonomy" id="46732"/>
    <lineage>
        <taxon>Eukaryota</taxon>
        <taxon>Metazoa</taxon>
        <taxon>Cnidaria</taxon>
        <taxon>Anthozoa</taxon>
        <taxon>Hexacorallia</taxon>
        <taxon>Scleractinia</taxon>
        <taxon>Astrocoeniina</taxon>
        <taxon>Pocilloporidae</taxon>
        <taxon>Pocillopora</taxon>
    </lineage>
</organism>
<evidence type="ECO:0000313" key="4">
    <source>
        <dbReference type="Proteomes" id="UP001159428"/>
    </source>
</evidence>
<feature type="region of interest" description="Disordered" evidence="2">
    <location>
        <begin position="1"/>
        <end position="63"/>
    </location>
</feature>
<feature type="coiled-coil region" evidence="1">
    <location>
        <begin position="334"/>
        <end position="389"/>
    </location>
</feature>
<dbReference type="AlphaFoldDB" id="A0AAU9VPB5"/>
<feature type="compositionally biased region" description="Basic and acidic residues" evidence="2">
    <location>
        <begin position="33"/>
        <end position="57"/>
    </location>
</feature>
<feature type="region of interest" description="Disordered" evidence="2">
    <location>
        <begin position="75"/>
        <end position="174"/>
    </location>
</feature>
<evidence type="ECO:0000256" key="2">
    <source>
        <dbReference type="SAM" id="MobiDB-lite"/>
    </source>
</evidence>
<feature type="compositionally biased region" description="Basic and acidic residues" evidence="2">
    <location>
        <begin position="1"/>
        <end position="15"/>
    </location>
</feature>
<sequence>MASWLRPEKKDDQKHLPSPQLKSRIPVRMNRLCSDDVRSSSSKDKADKTARLQKDLGSKVQSKWSSRIPIAVNGKKTKVDSKDNLPMNFKTIQGGKPLEKNSGIKLRKTQGTQESAIPSTTAKQSKVTTAKQSSYRRSQKTTPIVRRRVPRQLTPTETESKQSQAREDCITNEIEEMRRRRDEIKEDLKRLDEIGQRRELEDKKWREKMDKKKKRSSGYERKMAELDEKSRRLKAQFAEENRQAIESTNKTMQEIKQSQTREDCITNEIEEIQRRQDEIKENLKHLDEKLGETLAEISEEEPKLHKEIVEMEFGRLTRENTELEMQICIINEELETYRKRIETLQADLNESKVEVKRLQSKEEYKERELANLKSEFQRKEQKWEDANQLLEKVMVEREELWDDVDYLEESLKDSQESNETLTFEVDELTIMIQEMKREYRVEHSRWGCGHLREEVELLNGSLELNEQRTVLLEGQVDAFEAERKQLWGHVDFLEGSLRNSQESNEDLTFEVDELKIMMQELKRENTQLSRHGCRHLREEVELLNGSLELKEQRVTLLESQVDEFKEKSCSFQNAAQSMKREVEILRNENATKTTQLHELKCQTSKTISDLKDDIAKLQQEKSALSSVLSEESERDHHLYELRCEKSSMKGTLEDHITRLRRENCTLTARLSKAYEKDDQLTELGEKVQLLENQLKNVTEATTASMNSKEKEMEEDYRIIKKQDETIKNLIEEITQERCDKDRLEQQSKRIRELETQLQNMEDMKRNTNHSVDTLVLEVKQERSEKERLKKRAMQAKKVGSCREKELEERIELLENQLRAEDELTNATLMSLKNKESSLQEATATIDMLTEELEREKSEKETLRKAVEVSECNSHNDKRLTENIETLEKRLLEMSDLREKTLISLKEKEWSLQEAHVEINELTQQMANKKSHKKFFKRKAKAKTGKAHRLNLIQKGTKRYTQERGSFIAGVGKRLKNLVQRRRGVSASSLVMKKKEAHAERMLVKLREDLNERGEVIQDLRSNFKDSAKELSSMRRQLEDIQCQNAELIQCLRHKEEDLQKTQRYLKENEASLDVTNETLRLKCSLLRAMEAKL</sequence>
<feature type="coiled-coil region" evidence="1">
    <location>
        <begin position="504"/>
        <end position="634"/>
    </location>
</feature>
<dbReference type="Proteomes" id="UP001159428">
    <property type="component" value="Unassembled WGS sequence"/>
</dbReference>
<name>A0AAU9VPB5_9CNID</name>
<feature type="coiled-coil region" evidence="1">
    <location>
        <begin position="680"/>
        <end position="938"/>
    </location>
</feature>
<dbReference type="EMBL" id="CALNXJ010000002">
    <property type="protein sequence ID" value="CAH3034410.1"/>
    <property type="molecule type" value="Genomic_DNA"/>
</dbReference>
<evidence type="ECO:0000256" key="1">
    <source>
        <dbReference type="SAM" id="Coils"/>
    </source>
</evidence>
<evidence type="ECO:0000313" key="3">
    <source>
        <dbReference type="EMBL" id="CAH3034410.1"/>
    </source>
</evidence>